<organism evidence="2 3">
    <name type="scientific">Phytophthora infestans</name>
    <name type="common">Potato late blight agent</name>
    <name type="synonym">Botrytis infestans</name>
    <dbReference type="NCBI Taxonomy" id="4787"/>
    <lineage>
        <taxon>Eukaryota</taxon>
        <taxon>Sar</taxon>
        <taxon>Stramenopiles</taxon>
        <taxon>Oomycota</taxon>
        <taxon>Peronosporomycetes</taxon>
        <taxon>Peronosporales</taxon>
        <taxon>Peronosporaceae</taxon>
        <taxon>Phytophthora</taxon>
    </lineage>
</organism>
<reference evidence="2" key="1">
    <citation type="submission" date="2020-04" db="EMBL/GenBank/DDBJ databases">
        <title>Hybrid Assembly of Korean Phytophthora infestans isolates.</title>
        <authorList>
            <person name="Prokchorchik M."/>
            <person name="Lee Y."/>
            <person name="Seo J."/>
            <person name="Cho J.-H."/>
            <person name="Park Y.-E."/>
            <person name="Jang D.-C."/>
            <person name="Im J.-S."/>
            <person name="Choi J.-G."/>
            <person name="Park H.-J."/>
            <person name="Lee G.-B."/>
            <person name="Lee Y.-G."/>
            <person name="Hong S.-Y."/>
            <person name="Cho K."/>
            <person name="Sohn K.H."/>
        </authorList>
    </citation>
    <scope>NUCLEOTIDE SEQUENCE</scope>
    <source>
        <strain evidence="2">KR_1_A1</strain>
    </source>
</reference>
<protein>
    <submittedName>
        <fullName evidence="2">Uncharacterized protein</fullName>
    </submittedName>
</protein>
<dbReference type="EMBL" id="WSZM01000115">
    <property type="protein sequence ID" value="KAF4041722.1"/>
    <property type="molecule type" value="Genomic_DNA"/>
</dbReference>
<gene>
    <name evidence="2" type="ORF">GN244_ATG06039</name>
</gene>
<feature type="compositionally biased region" description="Low complexity" evidence="1">
    <location>
        <begin position="514"/>
        <end position="524"/>
    </location>
</feature>
<comment type="caution">
    <text evidence="2">The sequence shown here is derived from an EMBL/GenBank/DDBJ whole genome shotgun (WGS) entry which is preliminary data.</text>
</comment>
<evidence type="ECO:0000313" key="2">
    <source>
        <dbReference type="EMBL" id="KAF4041722.1"/>
    </source>
</evidence>
<dbReference type="Proteomes" id="UP000602510">
    <property type="component" value="Unassembled WGS sequence"/>
</dbReference>
<sequence>MTLSSPSPGEHGAGPDAVIRMQFDTAIAKLLVAQTDQLRVLGDSLRDASTAMLHKLQDQVCSQVNETSAAPPKPGLHAMIDELFARHEVQRGLIEWLGEDEARNRARTLVTELQFDIRTGDGNDARTTLNKLLPLYMEALNVRELGEHAIPVASPGGKKDKKMLGNLVLGRMQPFLEQLQMMYSDTVDDGDSYSASKGEELKETTKRLKAALFVFLNTGNFASHNRGKLTFCQQVELCGAVGAMAETLPVVLHACQTVKTGKKSLATRRALRVEVKTGTELRTMVDLESRTFLDLESTKLPPEGGQSPIAAYYRQHLADSSRAKYQATLKHMEMVPKARVCRRCPSCRRDDCAESHRLLQALPFNPLAVTLNCPVPKSLWHDFVHENDLCVLNHGELKSKSTLRAGKRILCWAKAECKDFGCLRSHSLAEVCWFNPSFRTEECSQGRECPWKKNCCAFHSEFHKTKRSVHKNEYVGVAEPILFLTRTLKALKKGPSPSPLKTKIVSKATPNQGEQSQISSSEQQKYTRVLTHMETVAKARLCTNEEHYKPGGNSDVCDESHDLYEALSLNPLAMVLPCLTPKSNRDDFLHQNGLCVYYHGKKPVPKEFLKTKNLLCESLDKCKDETCVKSHSVVEICWFFPIFHVNKCPQGDSCKRMETCSLYHSEYHDKRDATMNDTVGNTEPVFFISRAYSELVSKSTSFQSLKDVDDDSVTSWELSEDAGDADDNDEELKKRTETERVKYEQVLEHMKLVPRARVCSMSEDHDNACAESHSRLEALAFNPLALILKCPIPPDEEHLAQCVFDHNMGPVPKGFVKDKKLLCEELDACSNANCVKSHSIAEVCWFNPKFRVAECPQGCECARKQNCVGFHSEHSERRNARMNSQVGATERALFVERVYAALTKRRLQASHHNLEAELTLANSETSHDDEHAPEVGYEHVDMPNSFELLCSSSD</sequence>
<dbReference type="AlphaFoldDB" id="A0A833WHI4"/>
<evidence type="ECO:0000313" key="3">
    <source>
        <dbReference type="Proteomes" id="UP000602510"/>
    </source>
</evidence>
<accession>A0A833WHI4</accession>
<evidence type="ECO:0000256" key="1">
    <source>
        <dbReference type="SAM" id="MobiDB-lite"/>
    </source>
</evidence>
<keyword evidence="3" id="KW-1185">Reference proteome</keyword>
<name>A0A833WHI4_PHYIN</name>
<feature type="region of interest" description="Disordered" evidence="1">
    <location>
        <begin position="494"/>
        <end position="524"/>
    </location>
</feature>
<proteinExistence type="predicted"/>